<evidence type="ECO:0000256" key="1">
    <source>
        <dbReference type="ARBA" id="ARBA00004651"/>
    </source>
</evidence>
<keyword evidence="9" id="KW-1185">Reference proteome</keyword>
<evidence type="ECO:0000313" key="8">
    <source>
        <dbReference type="EMBL" id="NNU16905.1"/>
    </source>
</evidence>
<evidence type="ECO:0000256" key="6">
    <source>
        <dbReference type="SAM" id="MobiDB-lite"/>
    </source>
</evidence>
<feature type="transmembrane region" description="Helical" evidence="7">
    <location>
        <begin position="109"/>
        <end position="132"/>
    </location>
</feature>
<dbReference type="Pfam" id="PF06146">
    <property type="entry name" value="PsiE"/>
    <property type="match status" value="1"/>
</dbReference>
<dbReference type="AlphaFoldDB" id="A0A7Y3RNJ9"/>
<evidence type="ECO:0000256" key="5">
    <source>
        <dbReference type="ARBA" id="ARBA00023136"/>
    </source>
</evidence>
<feature type="region of interest" description="Disordered" evidence="6">
    <location>
        <begin position="144"/>
        <end position="164"/>
    </location>
</feature>
<dbReference type="GO" id="GO:0005886">
    <property type="term" value="C:plasma membrane"/>
    <property type="evidence" value="ECO:0007669"/>
    <property type="project" value="UniProtKB-SubCell"/>
</dbReference>
<keyword evidence="4 7" id="KW-1133">Transmembrane helix</keyword>
<protein>
    <recommendedName>
        <fullName evidence="10">Protein PsiE</fullName>
    </recommendedName>
</protein>
<dbReference type="Proteomes" id="UP000536835">
    <property type="component" value="Unassembled WGS sequence"/>
</dbReference>
<accession>A0A7Y3RNJ9</accession>
<gene>
    <name evidence="8" type="ORF">HK107_11305</name>
</gene>
<dbReference type="EMBL" id="JABFCX010000003">
    <property type="protein sequence ID" value="NNU16905.1"/>
    <property type="molecule type" value="Genomic_DNA"/>
</dbReference>
<dbReference type="InterPro" id="IPR020948">
    <property type="entry name" value="P_starv_induced_PsiE-like"/>
</dbReference>
<keyword evidence="3 7" id="KW-0812">Transmembrane</keyword>
<evidence type="ECO:0000313" key="9">
    <source>
        <dbReference type="Proteomes" id="UP000536835"/>
    </source>
</evidence>
<organism evidence="8 9">
    <name type="scientific">Parvularcula mediterranea</name>
    <dbReference type="NCBI Taxonomy" id="2732508"/>
    <lineage>
        <taxon>Bacteria</taxon>
        <taxon>Pseudomonadati</taxon>
        <taxon>Pseudomonadota</taxon>
        <taxon>Alphaproteobacteria</taxon>
        <taxon>Parvularculales</taxon>
        <taxon>Parvularculaceae</taxon>
        <taxon>Parvularcula</taxon>
    </lineage>
</organism>
<evidence type="ECO:0000256" key="4">
    <source>
        <dbReference type="ARBA" id="ARBA00022989"/>
    </source>
</evidence>
<comment type="caution">
    <text evidence="8">The sequence shown here is derived from an EMBL/GenBank/DDBJ whole genome shotgun (WGS) entry which is preliminary data.</text>
</comment>
<keyword evidence="2" id="KW-1003">Cell membrane</keyword>
<feature type="transmembrane region" description="Helical" evidence="7">
    <location>
        <begin position="78"/>
        <end position="97"/>
    </location>
</feature>
<proteinExistence type="predicted"/>
<keyword evidence="5 7" id="KW-0472">Membrane</keyword>
<sequence>MVTDIYERFSKLVAAILLAGAGVVILFSLGSFIVSLTSIFDDFTVVQDYLTFQRLFERILAVVIALELAHSVEQMASGARGVVQLRTVVLIGILAVVRKLIVLDIEQTAGSVLIGLGATVLALGFVYVATYWCDRSIAAIGPGEGKEDAAGDDQQHPEEVRQPL</sequence>
<reference evidence="8 9" key="1">
    <citation type="submission" date="2020-05" db="EMBL/GenBank/DDBJ databases">
        <title>Parvularcula mediterraneae sp. nov., isolated from polypropylene straw from shallow seawater of the seashore of Laganas in Zakynthos island, Greece.</title>
        <authorList>
            <person name="Szabo I."/>
            <person name="Al-Omari J."/>
            <person name="Rado J."/>
            <person name="Szerdahelyi G.S."/>
        </authorList>
    </citation>
    <scope>NUCLEOTIDE SEQUENCE [LARGE SCALE GENOMIC DNA]</scope>
    <source>
        <strain evidence="8 9">ZS-1/3</strain>
    </source>
</reference>
<name>A0A7Y3RNJ9_9PROT</name>
<dbReference type="RefSeq" id="WP_173199818.1">
    <property type="nucleotide sequence ID" value="NZ_JABFCX010000003.1"/>
</dbReference>
<feature type="transmembrane region" description="Helical" evidence="7">
    <location>
        <begin position="12"/>
        <end position="34"/>
    </location>
</feature>
<evidence type="ECO:0000256" key="7">
    <source>
        <dbReference type="SAM" id="Phobius"/>
    </source>
</evidence>
<evidence type="ECO:0000256" key="2">
    <source>
        <dbReference type="ARBA" id="ARBA00022475"/>
    </source>
</evidence>
<evidence type="ECO:0000256" key="3">
    <source>
        <dbReference type="ARBA" id="ARBA00022692"/>
    </source>
</evidence>
<comment type="subcellular location">
    <subcellularLocation>
        <location evidence="1">Cell membrane</location>
        <topology evidence="1">Multi-pass membrane protein</topology>
    </subcellularLocation>
</comment>
<evidence type="ECO:0008006" key="10">
    <source>
        <dbReference type="Google" id="ProtNLM"/>
    </source>
</evidence>